<organism evidence="1 2">
    <name type="scientific">Colocasia esculenta</name>
    <name type="common">Wild taro</name>
    <name type="synonym">Arum esculentum</name>
    <dbReference type="NCBI Taxonomy" id="4460"/>
    <lineage>
        <taxon>Eukaryota</taxon>
        <taxon>Viridiplantae</taxon>
        <taxon>Streptophyta</taxon>
        <taxon>Embryophyta</taxon>
        <taxon>Tracheophyta</taxon>
        <taxon>Spermatophyta</taxon>
        <taxon>Magnoliopsida</taxon>
        <taxon>Liliopsida</taxon>
        <taxon>Araceae</taxon>
        <taxon>Aroideae</taxon>
        <taxon>Colocasieae</taxon>
        <taxon>Colocasia</taxon>
    </lineage>
</organism>
<evidence type="ECO:0000313" key="2">
    <source>
        <dbReference type="Proteomes" id="UP000652761"/>
    </source>
</evidence>
<keyword evidence="2" id="KW-1185">Reference proteome</keyword>
<dbReference type="EMBL" id="NMUH01002422">
    <property type="protein sequence ID" value="MQL99869.1"/>
    <property type="molecule type" value="Genomic_DNA"/>
</dbReference>
<evidence type="ECO:0000313" key="1">
    <source>
        <dbReference type="EMBL" id="MQL99869.1"/>
    </source>
</evidence>
<dbReference type="AlphaFoldDB" id="A0A843W9X4"/>
<gene>
    <name evidence="1" type="ORF">Taro_032598</name>
</gene>
<name>A0A843W9X4_COLES</name>
<comment type="caution">
    <text evidence="1">The sequence shown here is derived from an EMBL/GenBank/DDBJ whole genome shotgun (WGS) entry which is preliminary data.</text>
</comment>
<reference evidence="1" key="1">
    <citation type="submission" date="2017-07" db="EMBL/GenBank/DDBJ databases">
        <title>Taro Niue Genome Assembly and Annotation.</title>
        <authorList>
            <person name="Atibalentja N."/>
            <person name="Keating K."/>
            <person name="Fields C.J."/>
        </authorList>
    </citation>
    <scope>NUCLEOTIDE SEQUENCE</scope>
    <source>
        <strain evidence="1">Niue_2</strain>
        <tissue evidence="1">Leaf</tissue>
    </source>
</reference>
<protein>
    <submittedName>
        <fullName evidence="1">Uncharacterized protein</fullName>
    </submittedName>
</protein>
<accession>A0A843W9X4</accession>
<proteinExistence type="predicted"/>
<sequence>MNTYRIVTASKSLRVSKEIVTSRCDKQVVASSKEIVTVTYRVVVTSKSLQALKKSLRSLTESLWHRLV</sequence>
<dbReference type="Proteomes" id="UP000652761">
    <property type="component" value="Unassembled WGS sequence"/>
</dbReference>